<dbReference type="KEGG" id="rhs:A3Q41_04907"/>
<organism evidence="2 3">
    <name type="scientific">Rhodococcoides fascians</name>
    <name type="common">Rhodococcus fascians</name>
    <dbReference type="NCBI Taxonomy" id="1828"/>
    <lineage>
        <taxon>Bacteria</taxon>
        <taxon>Bacillati</taxon>
        <taxon>Actinomycetota</taxon>
        <taxon>Actinomycetes</taxon>
        <taxon>Mycobacteriales</taxon>
        <taxon>Nocardiaceae</taxon>
        <taxon>Rhodococcoides</taxon>
    </lineage>
</organism>
<evidence type="ECO:0000256" key="1">
    <source>
        <dbReference type="SAM" id="MobiDB-lite"/>
    </source>
</evidence>
<sequence>MGCAGQDLHHRRAGIHVRRLGRGAERFPDAAARKLLGSVPGRARSRRHRQPDRYGRRSRRVGNDRRPRRTKTRILSDAVDLCAVLGPRCFRPELRDLHRSAVPRRFRPRRLHPGGLRVGQRILAPPHSRQDPVRDGRLVADRCHHLRCRGNTSGSDRRRCSLALHAAVHGSACAAAVLGSTRHPRVAHLPRQGRS</sequence>
<evidence type="ECO:0000313" key="3">
    <source>
        <dbReference type="Proteomes" id="UP000076038"/>
    </source>
</evidence>
<evidence type="ECO:0000313" key="2">
    <source>
        <dbReference type="EMBL" id="AMY26164.1"/>
    </source>
</evidence>
<feature type="region of interest" description="Disordered" evidence="1">
    <location>
        <begin position="37"/>
        <end position="70"/>
    </location>
</feature>
<protein>
    <submittedName>
        <fullName evidence="2">Uncharacterized protein</fullName>
    </submittedName>
</protein>
<accession>A0A143QT71</accession>
<keyword evidence="3" id="KW-1185">Reference proteome</keyword>
<reference evidence="3" key="2">
    <citation type="submission" date="2016-04" db="EMBL/GenBank/DDBJ databases">
        <title>Complete Genome and Plasmid Sequences for Rhodococcus fascians D188 and Draft Sequences for Rhodococcus spp. Isolates PBTS 1 and PBTS 2.</title>
        <authorList>
            <person name="Stamer R."/>
            <person name="Vereecke D."/>
            <person name="Zhang Y."/>
            <person name="Schilkey F."/>
            <person name="Devitt N."/>
            <person name="Randall J."/>
        </authorList>
    </citation>
    <scope>NUCLEOTIDE SEQUENCE [LARGE SCALE GENOMIC DNA]</scope>
    <source>
        <strain evidence="3">PBTS2</strain>
    </source>
</reference>
<proteinExistence type="predicted"/>
<dbReference type="PATRIC" id="fig|1653479.3.peg.4964"/>
<feature type="compositionally biased region" description="Basic and acidic residues" evidence="1">
    <location>
        <begin position="51"/>
        <end position="65"/>
    </location>
</feature>
<gene>
    <name evidence="2" type="ORF">A3Q41_04907</name>
</gene>
<reference evidence="2 3" key="1">
    <citation type="journal article" date="2016" name="Genome Announc.">
        <title>Complete Genome and Plasmid Sequences for Rhodococcus fascians D188 and Draft Sequences for Rhodococcus Isolates PBTS 1 and PBTS 2.</title>
        <authorList>
            <person name="Stamler R.A."/>
            <person name="Vereecke D."/>
            <person name="Zhang Y."/>
            <person name="Schilkey F."/>
            <person name="Devitt N."/>
            <person name="Randall J.J."/>
        </authorList>
    </citation>
    <scope>NUCLEOTIDE SEQUENCE [LARGE SCALE GENOMIC DNA]</scope>
    <source>
        <strain evidence="2 3">PBTS2</strain>
    </source>
</reference>
<name>A0A143QT71_RHOFA</name>
<dbReference type="Proteomes" id="UP000076038">
    <property type="component" value="Chromosome"/>
</dbReference>
<dbReference type="EMBL" id="CP015220">
    <property type="protein sequence ID" value="AMY26164.1"/>
    <property type="molecule type" value="Genomic_DNA"/>
</dbReference>
<dbReference type="AlphaFoldDB" id="A0A143QT71"/>